<dbReference type="PRINTS" id="PR00364">
    <property type="entry name" value="DISEASERSIST"/>
</dbReference>
<evidence type="ECO:0000259" key="4">
    <source>
        <dbReference type="Pfam" id="PF00931"/>
    </source>
</evidence>
<dbReference type="InterPro" id="IPR027417">
    <property type="entry name" value="P-loop_NTPase"/>
</dbReference>
<dbReference type="Pfam" id="PF00931">
    <property type="entry name" value="NB-ARC"/>
    <property type="match status" value="1"/>
</dbReference>
<keyword evidence="3" id="KW-0611">Plant defense</keyword>
<gene>
    <name evidence="6" type="ORF">C2S53_012249</name>
</gene>
<dbReference type="PANTHER" id="PTHR23155:SF1185">
    <property type="entry name" value="DISEASE RESISTANCE RPP8-LIKE PROTEIN 3-RELATED"/>
    <property type="match status" value="1"/>
</dbReference>
<dbReference type="InterPro" id="IPR044974">
    <property type="entry name" value="Disease_R_plants"/>
</dbReference>
<evidence type="ECO:0000256" key="1">
    <source>
        <dbReference type="ARBA" id="ARBA00008894"/>
    </source>
</evidence>
<accession>A0AAD4J334</accession>
<sequence>MHKLDRWLLGTADLWKADERKLDRRQAYWEKQVKRINCDLGFFLDFIATDSGKGRQNYFIFDVAEIAHYIQLLTEVKNLDNYDFKDKMQYIRSVIKETKERMLQSRIEAPGPVPGPFGEAGENEFDLDVVGLEEDVELLLGKAIIHEEKGLQTLCIWGMNGIGKTTLARKLYNHESIVDGFEHRAWIHFPMGLSRKELLVKLIPQVVDRYRDEFERQELELMDNKTLRSMLRQHLQGMRYFIVFDDIWEGTDLDCLIYLALPIEDKGSRLVLTTRTYNIRPTVHYYHQMKFLDHDKSWELFLKVLSGTSDDHEFPKYLEKRGREIMFTKSNGLPLAVKEMGRELAVKKHSGCEWEKLLLESTYLGETLAVLESSTFQKLPAIAKSCFLHLAFFKEGTAVRAKRLEQIWSSTGGVLVWLEVLLNESVIAIKDKTKDCEVKNYGINAIFHRLSIAKAEKIGLEILGKDGNNGPSDKEPCHRVIHCSRVKFNYSSTNQDKHLVSLFFHGGGYSDAGTLYDWNHFQQLRILDFEGFGLKILPETVGSLAELRYLGLRNNYIQELPQSLGRLKKLKFLDVALNFMVEVPDIIWEMVSLRHLYMSDILCPKPVKIDKLEKLETLTYISVDNWTYEVSGLEMMTRLHKLGIEELRASSDVSKLFASLAGLEKLECLILRGFRFRSMPSLDDLRILHHLGELKLDGLLTKLPSADNFPPNIFFLTLVNTYLYEDPMPVLEKLPKLLYLKLQRAYTGEQMVISHNGFPELQIMCIGELGHLRDIKVGEGAMSKLKEMEINSCPCLETLPKEMIHNRELERLKMVTTRKIASKIRVLGLISTKIRQLDIQP</sequence>
<dbReference type="InterPro" id="IPR036388">
    <property type="entry name" value="WH-like_DNA-bd_sf"/>
</dbReference>
<dbReference type="PANTHER" id="PTHR23155">
    <property type="entry name" value="DISEASE RESISTANCE PROTEIN RP"/>
    <property type="match status" value="1"/>
</dbReference>
<dbReference type="Gene3D" id="3.80.10.10">
    <property type="entry name" value="Ribonuclease Inhibitor"/>
    <property type="match status" value="1"/>
</dbReference>
<evidence type="ECO:0000256" key="2">
    <source>
        <dbReference type="ARBA" id="ARBA00022737"/>
    </source>
</evidence>
<dbReference type="InterPro" id="IPR055414">
    <property type="entry name" value="LRR_R13L4/SHOC2-like"/>
</dbReference>
<dbReference type="InterPro" id="IPR032675">
    <property type="entry name" value="LRR_dom_sf"/>
</dbReference>
<dbReference type="Gene3D" id="3.40.50.300">
    <property type="entry name" value="P-loop containing nucleotide triphosphate hydrolases"/>
    <property type="match status" value="1"/>
</dbReference>
<protein>
    <recommendedName>
        <fullName evidence="8">NB-ARC domain-containing protein</fullName>
    </recommendedName>
</protein>
<dbReference type="GO" id="GO:0098542">
    <property type="term" value="P:defense response to other organism"/>
    <property type="evidence" value="ECO:0007669"/>
    <property type="project" value="TreeGrafter"/>
</dbReference>
<dbReference type="InterPro" id="IPR001611">
    <property type="entry name" value="Leu-rich_rpt"/>
</dbReference>
<dbReference type="EMBL" id="SDAM02000167">
    <property type="protein sequence ID" value="KAH6826288.1"/>
    <property type="molecule type" value="Genomic_DNA"/>
</dbReference>
<name>A0AAD4J334_PERFH</name>
<evidence type="ECO:0000313" key="7">
    <source>
        <dbReference type="Proteomes" id="UP001190926"/>
    </source>
</evidence>
<dbReference type="Proteomes" id="UP001190926">
    <property type="component" value="Unassembled WGS sequence"/>
</dbReference>
<proteinExistence type="inferred from homology"/>
<feature type="domain" description="Disease resistance R13L4/SHOC-2-like LRR" evidence="5">
    <location>
        <begin position="517"/>
        <end position="798"/>
    </location>
</feature>
<organism evidence="6 7">
    <name type="scientific">Perilla frutescens var. hirtella</name>
    <name type="common">Perilla citriodora</name>
    <name type="synonym">Perilla setoyensis</name>
    <dbReference type="NCBI Taxonomy" id="608512"/>
    <lineage>
        <taxon>Eukaryota</taxon>
        <taxon>Viridiplantae</taxon>
        <taxon>Streptophyta</taxon>
        <taxon>Embryophyta</taxon>
        <taxon>Tracheophyta</taxon>
        <taxon>Spermatophyta</taxon>
        <taxon>Magnoliopsida</taxon>
        <taxon>eudicotyledons</taxon>
        <taxon>Gunneridae</taxon>
        <taxon>Pentapetalae</taxon>
        <taxon>asterids</taxon>
        <taxon>lamiids</taxon>
        <taxon>Lamiales</taxon>
        <taxon>Lamiaceae</taxon>
        <taxon>Nepetoideae</taxon>
        <taxon>Elsholtzieae</taxon>
        <taxon>Perilla</taxon>
    </lineage>
</organism>
<keyword evidence="7" id="KW-1185">Reference proteome</keyword>
<dbReference type="Gene3D" id="1.10.10.10">
    <property type="entry name" value="Winged helix-like DNA-binding domain superfamily/Winged helix DNA-binding domain"/>
    <property type="match status" value="1"/>
</dbReference>
<comment type="similarity">
    <text evidence="1">Belongs to the disease resistance NB-LRR family.</text>
</comment>
<dbReference type="Pfam" id="PF23598">
    <property type="entry name" value="LRR_14"/>
    <property type="match status" value="1"/>
</dbReference>
<evidence type="ECO:0000313" key="6">
    <source>
        <dbReference type="EMBL" id="KAH6826288.1"/>
    </source>
</evidence>
<dbReference type="GO" id="GO:0043531">
    <property type="term" value="F:ADP binding"/>
    <property type="evidence" value="ECO:0007669"/>
    <property type="project" value="InterPro"/>
</dbReference>
<evidence type="ECO:0008006" key="8">
    <source>
        <dbReference type="Google" id="ProtNLM"/>
    </source>
</evidence>
<keyword evidence="2" id="KW-0677">Repeat</keyword>
<reference evidence="6 7" key="1">
    <citation type="journal article" date="2021" name="Nat. Commun.">
        <title>Incipient diploidization of the medicinal plant Perilla within 10,000 years.</title>
        <authorList>
            <person name="Zhang Y."/>
            <person name="Shen Q."/>
            <person name="Leng L."/>
            <person name="Zhang D."/>
            <person name="Chen S."/>
            <person name="Shi Y."/>
            <person name="Ning Z."/>
            <person name="Chen S."/>
        </authorList>
    </citation>
    <scope>NUCLEOTIDE SEQUENCE [LARGE SCALE GENOMIC DNA]</scope>
    <source>
        <strain evidence="7">cv. PC099</strain>
    </source>
</reference>
<dbReference type="AlphaFoldDB" id="A0AAD4J334"/>
<dbReference type="PROSITE" id="PS51450">
    <property type="entry name" value="LRR"/>
    <property type="match status" value="1"/>
</dbReference>
<dbReference type="SUPFAM" id="SSF52540">
    <property type="entry name" value="P-loop containing nucleoside triphosphate hydrolases"/>
    <property type="match status" value="1"/>
</dbReference>
<dbReference type="SUPFAM" id="SSF52058">
    <property type="entry name" value="L domain-like"/>
    <property type="match status" value="1"/>
</dbReference>
<comment type="caution">
    <text evidence="6">The sequence shown here is derived from an EMBL/GenBank/DDBJ whole genome shotgun (WGS) entry which is preliminary data.</text>
</comment>
<evidence type="ECO:0000256" key="3">
    <source>
        <dbReference type="ARBA" id="ARBA00022821"/>
    </source>
</evidence>
<evidence type="ECO:0000259" key="5">
    <source>
        <dbReference type="Pfam" id="PF23598"/>
    </source>
</evidence>
<feature type="domain" description="NB-ARC" evidence="4">
    <location>
        <begin position="146"/>
        <end position="304"/>
    </location>
</feature>
<dbReference type="InterPro" id="IPR002182">
    <property type="entry name" value="NB-ARC"/>
</dbReference>